<feature type="non-terminal residue" evidence="2">
    <location>
        <position position="1"/>
    </location>
</feature>
<gene>
    <name evidence="2" type="ORF">QBC35DRAFT_359897</name>
</gene>
<comment type="caution">
    <text evidence="2">The sequence shown here is derived from an EMBL/GenBank/DDBJ whole genome shotgun (WGS) entry which is preliminary data.</text>
</comment>
<feature type="region of interest" description="Disordered" evidence="1">
    <location>
        <begin position="1"/>
        <end position="73"/>
    </location>
</feature>
<evidence type="ECO:0000313" key="3">
    <source>
        <dbReference type="Proteomes" id="UP001302126"/>
    </source>
</evidence>
<reference evidence="2" key="2">
    <citation type="submission" date="2023-05" db="EMBL/GenBank/DDBJ databases">
        <authorList>
            <consortium name="Lawrence Berkeley National Laboratory"/>
            <person name="Steindorff A."/>
            <person name="Hensen N."/>
            <person name="Bonometti L."/>
            <person name="Westerberg I."/>
            <person name="Brannstrom I.O."/>
            <person name="Guillou S."/>
            <person name="Cros-Aarteil S."/>
            <person name="Calhoun S."/>
            <person name="Haridas S."/>
            <person name="Kuo A."/>
            <person name="Mondo S."/>
            <person name="Pangilinan J."/>
            <person name="Riley R."/>
            <person name="Labutti K."/>
            <person name="Andreopoulos B."/>
            <person name="Lipzen A."/>
            <person name="Chen C."/>
            <person name="Yanf M."/>
            <person name="Daum C."/>
            <person name="Ng V."/>
            <person name="Clum A."/>
            <person name="Ohm R."/>
            <person name="Martin F."/>
            <person name="Silar P."/>
            <person name="Natvig D."/>
            <person name="Lalanne C."/>
            <person name="Gautier V."/>
            <person name="Ament-Velasquez S.L."/>
            <person name="Kruys A."/>
            <person name="Hutchinson M.I."/>
            <person name="Powell A.J."/>
            <person name="Barry K."/>
            <person name="Miller A.N."/>
            <person name="Grigoriev I.V."/>
            <person name="Debuchy R."/>
            <person name="Gladieux P."/>
            <person name="Thoren M.H."/>
            <person name="Johannesson H."/>
        </authorList>
    </citation>
    <scope>NUCLEOTIDE SEQUENCE</scope>
    <source>
        <strain evidence="2">PSN309</strain>
    </source>
</reference>
<dbReference type="Proteomes" id="UP001302126">
    <property type="component" value="Unassembled WGS sequence"/>
</dbReference>
<sequence>AGLVPFDPESVISRLDPKPITPSPPSSRPGTATSWDPKTPSNAQEATLSSSTLKRKIQNHQGSSPTHIFDIID</sequence>
<evidence type="ECO:0000313" key="2">
    <source>
        <dbReference type="EMBL" id="KAK4184672.1"/>
    </source>
</evidence>
<reference evidence="2" key="1">
    <citation type="journal article" date="2023" name="Mol. Phylogenet. Evol.">
        <title>Genome-scale phylogeny and comparative genomics of the fungal order Sordariales.</title>
        <authorList>
            <person name="Hensen N."/>
            <person name="Bonometti L."/>
            <person name="Westerberg I."/>
            <person name="Brannstrom I.O."/>
            <person name="Guillou S."/>
            <person name="Cros-Aarteil S."/>
            <person name="Calhoun S."/>
            <person name="Haridas S."/>
            <person name="Kuo A."/>
            <person name="Mondo S."/>
            <person name="Pangilinan J."/>
            <person name="Riley R."/>
            <person name="LaButti K."/>
            <person name="Andreopoulos B."/>
            <person name="Lipzen A."/>
            <person name="Chen C."/>
            <person name="Yan M."/>
            <person name="Daum C."/>
            <person name="Ng V."/>
            <person name="Clum A."/>
            <person name="Steindorff A."/>
            <person name="Ohm R.A."/>
            <person name="Martin F."/>
            <person name="Silar P."/>
            <person name="Natvig D.O."/>
            <person name="Lalanne C."/>
            <person name="Gautier V."/>
            <person name="Ament-Velasquez S.L."/>
            <person name="Kruys A."/>
            <person name="Hutchinson M.I."/>
            <person name="Powell A.J."/>
            <person name="Barry K."/>
            <person name="Miller A.N."/>
            <person name="Grigoriev I.V."/>
            <person name="Debuchy R."/>
            <person name="Gladieux P."/>
            <person name="Hiltunen Thoren M."/>
            <person name="Johannesson H."/>
        </authorList>
    </citation>
    <scope>NUCLEOTIDE SEQUENCE</scope>
    <source>
        <strain evidence="2">PSN309</strain>
    </source>
</reference>
<accession>A0AAN7AG59</accession>
<dbReference type="EMBL" id="MU864479">
    <property type="protein sequence ID" value="KAK4184672.1"/>
    <property type="molecule type" value="Genomic_DNA"/>
</dbReference>
<name>A0AAN7AG59_9PEZI</name>
<feature type="non-terminal residue" evidence="2">
    <location>
        <position position="73"/>
    </location>
</feature>
<evidence type="ECO:0000256" key="1">
    <source>
        <dbReference type="SAM" id="MobiDB-lite"/>
    </source>
</evidence>
<organism evidence="2 3">
    <name type="scientific">Podospora australis</name>
    <dbReference type="NCBI Taxonomy" id="1536484"/>
    <lineage>
        <taxon>Eukaryota</taxon>
        <taxon>Fungi</taxon>
        <taxon>Dikarya</taxon>
        <taxon>Ascomycota</taxon>
        <taxon>Pezizomycotina</taxon>
        <taxon>Sordariomycetes</taxon>
        <taxon>Sordariomycetidae</taxon>
        <taxon>Sordariales</taxon>
        <taxon>Podosporaceae</taxon>
        <taxon>Podospora</taxon>
    </lineage>
</organism>
<keyword evidence="3" id="KW-1185">Reference proteome</keyword>
<proteinExistence type="predicted"/>
<feature type="compositionally biased region" description="Polar residues" evidence="1">
    <location>
        <begin position="28"/>
        <end position="52"/>
    </location>
</feature>
<dbReference type="AlphaFoldDB" id="A0AAN7AG59"/>
<protein>
    <submittedName>
        <fullName evidence="2">Uncharacterized protein</fullName>
    </submittedName>
</protein>